<dbReference type="SUPFAM" id="SSF56219">
    <property type="entry name" value="DNase I-like"/>
    <property type="match status" value="1"/>
</dbReference>
<dbReference type="Pfam" id="PF03372">
    <property type="entry name" value="Exo_endo_phos"/>
    <property type="match status" value="1"/>
</dbReference>
<organism evidence="2">
    <name type="scientific">Homalodisca liturata</name>
    <dbReference type="NCBI Taxonomy" id="320908"/>
    <lineage>
        <taxon>Eukaryota</taxon>
        <taxon>Metazoa</taxon>
        <taxon>Ecdysozoa</taxon>
        <taxon>Arthropoda</taxon>
        <taxon>Hexapoda</taxon>
        <taxon>Insecta</taxon>
        <taxon>Pterygota</taxon>
        <taxon>Neoptera</taxon>
        <taxon>Paraneoptera</taxon>
        <taxon>Hemiptera</taxon>
        <taxon>Auchenorrhyncha</taxon>
        <taxon>Membracoidea</taxon>
        <taxon>Cicadellidae</taxon>
        <taxon>Cicadellinae</taxon>
        <taxon>Proconiini</taxon>
        <taxon>Homalodisca</taxon>
    </lineage>
</organism>
<protein>
    <recommendedName>
        <fullName evidence="1">Endonuclease/exonuclease/phosphatase domain-containing protein</fullName>
    </recommendedName>
</protein>
<gene>
    <name evidence="2" type="ORF">g.38126</name>
</gene>
<sequence>MKQQTQDQISIAHQNIDGLKNKIERLTHFLHKFNPHIIILTEHGLNSDHLKNTRIPEYEFIGGFSRTHHRKGGVAVFVSSKLKNTISIVSISDISSELSCEAILLKITFRKSNFYLMGIYRSPHSRLENSLDALSAELDKIHCINNPIVIMGDINVDNLTKNNDNQTLTDALEGYNIKRLELPPTRITHHSQTSIDCICTNLNEDHLSHEVISSGLSDHTAQICYIKTDLQNDNTAKSKKRLINHNTIEEVRKILASQDWSQITQKTGTETAFSAFNSVMKHAMDISCPHKTFKLKTNHAKRVWDTESETLRKSYLEALNIEILTGDVNDKRETATRKKMYDLKLKELKKKQNAEFIEQADNKSKAVWRVINSERKQNNRILIPASFIVGGELHNS</sequence>
<dbReference type="EMBL" id="GECU01017667">
    <property type="protein sequence ID" value="JAS90039.1"/>
    <property type="molecule type" value="Transcribed_RNA"/>
</dbReference>
<dbReference type="PANTHER" id="PTHR33776">
    <property type="entry name" value="ENDO/EXONUCLEASE/PHOSPHATASE DOMAIN-CONTAINING PROTEIN"/>
    <property type="match status" value="1"/>
</dbReference>
<dbReference type="PANTHER" id="PTHR33776:SF4">
    <property type="entry name" value="ENDONUCLEASE_EXONUCLEASE_PHOSPHATASE DOMAIN-CONTAINING PROTEIN"/>
    <property type="match status" value="1"/>
</dbReference>
<dbReference type="InterPro" id="IPR005135">
    <property type="entry name" value="Endo/exonuclease/phosphatase"/>
</dbReference>
<reference evidence="2" key="1">
    <citation type="submission" date="2015-11" db="EMBL/GenBank/DDBJ databases">
        <title>De novo transcriptome assembly of four potential Pierce s Disease insect vectors from Arizona vineyards.</title>
        <authorList>
            <person name="Tassone E.E."/>
        </authorList>
    </citation>
    <scope>NUCLEOTIDE SEQUENCE</scope>
</reference>
<dbReference type="InterPro" id="IPR036691">
    <property type="entry name" value="Endo/exonu/phosph_ase_sf"/>
</dbReference>
<accession>A0A1B6ISY5</accession>
<feature type="non-terminal residue" evidence="2">
    <location>
        <position position="396"/>
    </location>
</feature>
<dbReference type="AlphaFoldDB" id="A0A1B6ISY5"/>
<proteinExistence type="predicted"/>
<evidence type="ECO:0000259" key="1">
    <source>
        <dbReference type="Pfam" id="PF03372"/>
    </source>
</evidence>
<feature type="domain" description="Endonuclease/exonuclease/phosphatase" evidence="1">
    <location>
        <begin position="15"/>
        <end position="157"/>
    </location>
</feature>
<evidence type="ECO:0000313" key="2">
    <source>
        <dbReference type="EMBL" id="JAS90039.1"/>
    </source>
</evidence>
<dbReference type="Gene3D" id="3.60.10.10">
    <property type="entry name" value="Endonuclease/exonuclease/phosphatase"/>
    <property type="match status" value="1"/>
</dbReference>
<name>A0A1B6ISY5_9HEMI</name>
<dbReference type="GO" id="GO:0003824">
    <property type="term" value="F:catalytic activity"/>
    <property type="evidence" value="ECO:0007669"/>
    <property type="project" value="InterPro"/>
</dbReference>